<gene>
    <name evidence="1" type="ORF">FLL45_18080</name>
</gene>
<reference evidence="1 2" key="1">
    <citation type="submission" date="2019-06" db="EMBL/GenBank/DDBJ databases">
        <title>Draft genome of Aliikangiella marina GYP-15.</title>
        <authorList>
            <person name="Wang G."/>
        </authorList>
    </citation>
    <scope>NUCLEOTIDE SEQUENCE [LARGE SCALE GENOMIC DNA]</scope>
    <source>
        <strain evidence="1 2">GYP-15</strain>
    </source>
</reference>
<evidence type="ECO:0000313" key="1">
    <source>
        <dbReference type="EMBL" id="TQV72129.1"/>
    </source>
</evidence>
<dbReference type="PANTHER" id="PTHR30087:SF0">
    <property type="entry name" value="INNER MEMBRANE PROTEIN"/>
    <property type="match status" value="1"/>
</dbReference>
<accession>A0A545T4I6</accession>
<dbReference type="AlphaFoldDB" id="A0A545T4I6"/>
<dbReference type="EMBL" id="VIKR01000005">
    <property type="protein sequence ID" value="TQV72129.1"/>
    <property type="molecule type" value="Genomic_DNA"/>
</dbReference>
<keyword evidence="2" id="KW-1185">Reference proteome</keyword>
<dbReference type="OrthoDB" id="495783at2"/>
<dbReference type="PANTHER" id="PTHR30087">
    <property type="entry name" value="INNER MEMBRANE PROTEIN"/>
    <property type="match status" value="1"/>
</dbReference>
<evidence type="ECO:0000313" key="2">
    <source>
        <dbReference type="Proteomes" id="UP000317839"/>
    </source>
</evidence>
<organism evidence="1 2">
    <name type="scientific">Aliikangiella marina</name>
    <dbReference type="NCBI Taxonomy" id="1712262"/>
    <lineage>
        <taxon>Bacteria</taxon>
        <taxon>Pseudomonadati</taxon>
        <taxon>Pseudomonadota</taxon>
        <taxon>Gammaproteobacteria</taxon>
        <taxon>Oceanospirillales</taxon>
        <taxon>Pleioneaceae</taxon>
        <taxon>Aliikangiella</taxon>
    </lineage>
</organism>
<dbReference type="InterPro" id="IPR007553">
    <property type="entry name" value="2-thiour_desulf"/>
</dbReference>
<comment type="caution">
    <text evidence="1">The sequence shown here is derived from an EMBL/GenBank/DDBJ whole genome shotgun (WGS) entry which is preliminary data.</text>
</comment>
<sequence>MGQKVRYDGEHQYQPLIHQYLTTTFNVMTFCPEMAIGLGVPRPKIQLVERNRQIICLDQATETLDYTQKLAACCDSQSSWLEQICGYVFKTKSPSCGVSKVKTRRGNALVADGQGIFATELMRRYPELPVIEEDQLADKHVRENFIQAAISYRPQISPR</sequence>
<dbReference type="Proteomes" id="UP000317839">
    <property type="component" value="Unassembled WGS sequence"/>
</dbReference>
<dbReference type="Pfam" id="PF04463">
    <property type="entry name" value="2-thiour_desulf"/>
    <property type="match status" value="1"/>
</dbReference>
<proteinExistence type="predicted"/>
<name>A0A545T4I6_9GAMM</name>
<protein>
    <submittedName>
        <fullName evidence="1">DUF523 domain-containing protein</fullName>
    </submittedName>
</protein>